<dbReference type="SUPFAM" id="SSF50494">
    <property type="entry name" value="Trypsin-like serine proteases"/>
    <property type="match status" value="1"/>
</dbReference>
<dbReference type="AlphaFoldDB" id="A0A2K1ITT6"/>
<dbReference type="InterPro" id="IPR001940">
    <property type="entry name" value="Peptidase_S1C"/>
</dbReference>
<accession>A0A2K1ITT6</accession>
<keyword evidence="6" id="KW-1185">Reference proteome</keyword>
<dbReference type="EnsemblPlants" id="Pp3c20_2930V3.1">
    <property type="protein sequence ID" value="Pp3c20_2930V3.1"/>
    <property type="gene ID" value="Pp3c20_2930"/>
</dbReference>
<dbReference type="PANTHER" id="PTHR43343:SF3">
    <property type="entry name" value="PROTEASE DO-LIKE 8, CHLOROPLASTIC"/>
    <property type="match status" value="1"/>
</dbReference>
<evidence type="ECO:0000256" key="2">
    <source>
        <dbReference type="ARBA" id="ARBA00022670"/>
    </source>
</evidence>
<dbReference type="GO" id="GO:0006508">
    <property type="term" value="P:proteolysis"/>
    <property type="evidence" value="ECO:0007669"/>
    <property type="project" value="UniProtKB-KW"/>
</dbReference>
<dbReference type="Gramene" id="Pp3c20_2930V3.2">
    <property type="protein sequence ID" value="Pp3c20_2930V3.2"/>
    <property type="gene ID" value="Pp3c20_2930"/>
</dbReference>
<dbReference type="InterPro" id="IPR043504">
    <property type="entry name" value="Peptidase_S1_PA_chymotrypsin"/>
</dbReference>
<reference evidence="4 6" key="1">
    <citation type="journal article" date="2008" name="Science">
        <title>The Physcomitrella genome reveals evolutionary insights into the conquest of land by plants.</title>
        <authorList>
            <person name="Rensing S."/>
            <person name="Lang D."/>
            <person name="Zimmer A."/>
            <person name="Terry A."/>
            <person name="Salamov A."/>
            <person name="Shapiro H."/>
            <person name="Nishiyama T."/>
            <person name="Perroud P.-F."/>
            <person name="Lindquist E."/>
            <person name="Kamisugi Y."/>
            <person name="Tanahashi T."/>
            <person name="Sakakibara K."/>
            <person name="Fujita T."/>
            <person name="Oishi K."/>
            <person name="Shin-I T."/>
            <person name="Kuroki Y."/>
            <person name="Toyoda A."/>
            <person name="Suzuki Y."/>
            <person name="Hashimoto A."/>
            <person name="Yamaguchi K."/>
            <person name="Sugano A."/>
            <person name="Kohara Y."/>
            <person name="Fujiyama A."/>
            <person name="Anterola A."/>
            <person name="Aoki S."/>
            <person name="Ashton N."/>
            <person name="Barbazuk W.B."/>
            <person name="Barker E."/>
            <person name="Bennetzen J."/>
            <person name="Bezanilla M."/>
            <person name="Blankenship R."/>
            <person name="Cho S.H."/>
            <person name="Dutcher S."/>
            <person name="Estelle M."/>
            <person name="Fawcett J.A."/>
            <person name="Gundlach H."/>
            <person name="Hanada K."/>
            <person name="Heyl A."/>
            <person name="Hicks K.A."/>
            <person name="Hugh J."/>
            <person name="Lohr M."/>
            <person name="Mayer K."/>
            <person name="Melkozernov A."/>
            <person name="Murata T."/>
            <person name="Nelson D."/>
            <person name="Pils B."/>
            <person name="Prigge M."/>
            <person name="Reiss B."/>
            <person name="Renner T."/>
            <person name="Rombauts S."/>
            <person name="Rushton P."/>
            <person name="Sanderfoot A."/>
            <person name="Schween G."/>
            <person name="Shiu S.-H."/>
            <person name="Stueber K."/>
            <person name="Theodoulou F.L."/>
            <person name="Tu H."/>
            <person name="Van de Peer Y."/>
            <person name="Verrier P.J."/>
            <person name="Waters E."/>
            <person name="Wood A."/>
            <person name="Yang L."/>
            <person name="Cove D."/>
            <person name="Cuming A."/>
            <person name="Hasebe M."/>
            <person name="Lucas S."/>
            <person name="Mishler D.B."/>
            <person name="Reski R."/>
            <person name="Grigoriev I."/>
            <person name="Quatrano R.S."/>
            <person name="Boore J.L."/>
        </authorList>
    </citation>
    <scope>NUCLEOTIDE SEQUENCE [LARGE SCALE GENOMIC DNA]</scope>
    <source>
        <strain evidence="5 6">cv. Gransden 2004</strain>
    </source>
</reference>
<proteinExistence type="inferred from homology"/>
<gene>
    <name evidence="4" type="ORF">PHYPA_024635</name>
</gene>
<reference evidence="5" key="3">
    <citation type="submission" date="2020-12" db="UniProtKB">
        <authorList>
            <consortium name="EnsemblPlants"/>
        </authorList>
    </citation>
    <scope>IDENTIFICATION</scope>
</reference>
<evidence type="ECO:0000313" key="5">
    <source>
        <dbReference type="EnsemblPlants" id="Pp3c20_2930V3.1"/>
    </source>
</evidence>
<dbReference type="Gramene" id="Pp3c20_2930V3.1">
    <property type="protein sequence ID" value="Pp3c20_2930V3.1"/>
    <property type="gene ID" value="Pp3c20_2930"/>
</dbReference>
<keyword evidence="3" id="KW-0378">Hydrolase</keyword>
<dbReference type="InterPro" id="IPR009003">
    <property type="entry name" value="Peptidase_S1_PA"/>
</dbReference>
<dbReference type="InterPro" id="IPR051201">
    <property type="entry name" value="Chloro_Bact_Ser_Proteases"/>
</dbReference>
<dbReference type="GO" id="GO:0004252">
    <property type="term" value="F:serine-type endopeptidase activity"/>
    <property type="evidence" value="ECO:0007669"/>
    <property type="project" value="InterPro"/>
</dbReference>
<dbReference type="STRING" id="3218.A0A2K1ITT6"/>
<dbReference type="EnsemblPlants" id="Pp3c20_2930V3.2">
    <property type="protein sequence ID" value="Pp3c20_2930V3.2"/>
    <property type="gene ID" value="Pp3c20_2930"/>
</dbReference>
<sequence>MSSQRPSYEIVNEGQMFVDVNKSSGKKVRIINRPGRFTKQKLRKLIIGHRPARPHVSASPIVTSPAPAIQYNMEDITRKCKESVVHIMASTEKMSSSGSGSVWDTHGHIITNNHVLISDNLKVTLPDGTKYEAVVVKRYKSQDLAMIKLRGCCSKLVPVVTCSEISPYALNVGNFVFAIGFPLSCEMTVSYGHVSCFPEQPINVDGSLVRDAIQLDANINHGNSGGPIFNSRGECVGVIVCGFRNSGINYGIPLKTVTNMVKRFKEESAEQKGEAILPNLKPFLRDIKNTVQELSIRTGYQTGPASGGLHSLASSSTTRSIVHCTKLKYRSLPCSCSMCRHLVPSEQPGLVKGYSKRVYPPA</sequence>
<dbReference type="PRINTS" id="PR00834">
    <property type="entry name" value="PROTEASES2C"/>
</dbReference>
<dbReference type="InParanoid" id="A0A2K1ITT6"/>
<evidence type="ECO:0000313" key="6">
    <source>
        <dbReference type="Proteomes" id="UP000006727"/>
    </source>
</evidence>
<name>A0A2K1ITT6_PHYPA</name>
<dbReference type="Pfam" id="PF13365">
    <property type="entry name" value="Trypsin_2"/>
    <property type="match status" value="1"/>
</dbReference>
<dbReference type="PANTHER" id="PTHR43343">
    <property type="entry name" value="PEPTIDASE S12"/>
    <property type="match status" value="1"/>
</dbReference>
<reference evidence="4 6" key="2">
    <citation type="journal article" date="2018" name="Plant J.">
        <title>The Physcomitrella patens chromosome-scale assembly reveals moss genome structure and evolution.</title>
        <authorList>
            <person name="Lang D."/>
            <person name="Ullrich K.K."/>
            <person name="Murat F."/>
            <person name="Fuchs J."/>
            <person name="Jenkins J."/>
            <person name="Haas F.B."/>
            <person name="Piednoel M."/>
            <person name="Gundlach H."/>
            <person name="Van Bel M."/>
            <person name="Meyberg R."/>
            <person name="Vives C."/>
            <person name="Morata J."/>
            <person name="Symeonidi A."/>
            <person name="Hiss M."/>
            <person name="Muchero W."/>
            <person name="Kamisugi Y."/>
            <person name="Saleh O."/>
            <person name="Blanc G."/>
            <person name="Decker E.L."/>
            <person name="van Gessel N."/>
            <person name="Grimwood J."/>
            <person name="Hayes R.D."/>
            <person name="Graham S.W."/>
            <person name="Gunter L.E."/>
            <person name="McDaniel S.F."/>
            <person name="Hoernstein S.N.W."/>
            <person name="Larsson A."/>
            <person name="Li F.W."/>
            <person name="Perroud P.F."/>
            <person name="Phillips J."/>
            <person name="Ranjan P."/>
            <person name="Rokshar D.S."/>
            <person name="Rothfels C.J."/>
            <person name="Schneider L."/>
            <person name="Shu S."/>
            <person name="Stevenson D.W."/>
            <person name="Thummler F."/>
            <person name="Tillich M."/>
            <person name="Villarreal Aguilar J.C."/>
            <person name="Widiez T."/>
            <person name="Wong G.K."/>
            <person name="Wymore A."/>
            <person name="Zhang Y."/>
            <person name="Zimmer A.D."/>
            <person name="Quatrano R.S."/>
            <person name="Mayer K.F.X."/>
            <person name="Goodstein D."/>
            <person name="Casacuberta J.M."/>
            <person name="Vandepoele K."/>
            <person name="Reski R."/>
            <person name="Cuming A.C."/>
            <person name="Tuskan G.A."/>
            <person name="Maumus F."/>
            <person name="Salse J."/>
            <person name="Schmutz J."/>
            <person name="Rensing S.A."/>
        </authorList>
    </citation>
    <scope>NUCLEOTIDE SEQUENCE [LARGE SCALE GENOMIC DNA]</scope>
    <source>
        <strain evidence="5 6">cv. Gransden 2004</strain>
    </source>
</reference>
<evidence type="ECO:0008006" key="7">
    <source>
        <dbReference type="Google" id="ProtNLM"/>
    </source>
</evidence>
<evidence type="ECO:0000313" key="4">
    <source>
        <dbReference type="EMBL" id="PNR32693.1"/>
    </source>
</evidence>
<comment type="similarity">
    <text evidence="1">Belongs to the peptidase S1C family.</text>
</comment>
<protein>
    <recommendedName>
        <fullName evidence="7">Protease Do-like PDZ domain-containing protein</fullName>
    </recommendedName>
</protein>
<evidence type="ECO:0000256" key="1">
    <source>
        <dbReference type="ARBA" id="ARBA00010541"/>
    </source>
</evidence>
<dbReference type="EMBL" id="ABEU02000020">
    <property type="protein sequence ID" value="PNR32693.1"/>
    <property type="molecule type" value="Genomic_DNA"/>
</dbReference>
<organism evidence="4">
    <name type="scientific">Physcomitrium patens</name>
    <name type="common">Spreading-leaved earth moss</name>
    <name type="synonym">Physcomitrella patens</name>
    <dbReference type="NCBI Taxonomy" id="3218"/>
    <lineage>
        <taxon>Eukaryota</taxon>
        <taxon>Viridiplantae</taxon>
        <taxon>Streptophyta</taxon>
        <taxon>Embryophyta</taxon>
        <taxon>Bryophyta</taxon>
        <taxon>Bryophytina</taxon>
        <taxon>Bryopsida</taxon>
        <taxon>Funariidae</taxon>
        <taxon>Funariales</taxon>
        <taxon>Funariaceae</taxon>
        <taxon>Physcomitrium</taxon>
    </lineage>
</organism>
<dbReference type="Gene3D" id="2.40.10.10">
    <property type="entry name" value="Trypsin-like serine proteases"/>
    <property type="match status" value="2"/>
</dbReference>
<dbReference type="Proteomes" id="UP000006727">
    <property type="component" value="Chromosome 20"/>
</dbReference>
<evidence type="ECO:0000256" key="3">
    <source>
        <dbReference type="ARBA" id="ARBA00022801"/>
    </source>
</evidence>
<keyword evidence="2" id="KW-0645">Protease</keyword>